<reference evidence="2" key="1">
    <citation type="submission" date="2021-02" db="EMBL/GenBank/DDBJ databases">
        <title>Infant gut strain persistence is associated with maternal origin, phylogeny, and functional potential including surface adhesion and iron acquisition.</title>
        <authorList>
            <person name="Lou Y.C."/>
        </authorList>
    </citation>
    <scope>NUCLEOTIDE SEQUENCE</scope>
    <source>
        <strain evidence="2">L2_039_000G1_dasL2_039_000G1_maxbin2.maxbin.077</strain>
    </source>
</reference>
<feature type="region of interest" description="Disordered" evidence="1">
    <location>
        <begin position="45"/>
        <end position="64"/>
    </location>
</feature>
<evidence type="ECO:0000313" key="2">
    <source>
        <dbReference type="EMBL" id="MBS6622208.1"/>
    </source>
</evidence>
<evidence type="ECO:0000256" key="1">
    <source>
        <dbReference type="SAM" id="MobiDB-lite"/>
    </source>
</evidence>
<dbReference type="Proteomes" id="UP000811365">
    <property type="component" value="Unassembled WGS sequence"/>
</dbReference>
<evidence type="ECO:0000313" key="3">
    <source>
        <dbReference type="Proteomes" id="UP000811365"/>
    </source>
</evidence>
<protein>
    <submittedName>
        <fullName evidence="2">Conjugal transfer mating pair stabilization protein TraN</fullName>
    </submittedName>
</protein>
<proteinExistence type="predicted"/>
<name>A0A9E1GKX5_9FIRM</name>
<sequence>MAGLIGFTQTATTVAMAETVTPPYLNNKPSASEITDMGHAANAFGKELGTKGKDGAPTLEGTSIKFQVGDKEMTLDKSELAPKDNGKNIRYAHTEEDFEKQKDLYNDGGGMDETGAEQKDALFTDSKSDNPTLEGEVYALLVDIAGKEKPDLSEEQFLEKTEEILGDMENVLQDLVTCDAKSALDTQSKYVHIADLKECQQVIDKTSTCTIQHDYTAGVIEHVDGDFNMKSCGEGCIEIWLGTVCNDCLHGGSCSLFVKEIRFRVVNPDALIKAEIDYAVFDDEYQVWIGPDGATQLVYDSHDGQFPFEPDGTRNGNQCERWTSWAWDVYGDGYGCHDACRNPTPGKGAVNVKPQIIAAGENGIVRFVTRTAAGGNGEGFSRLRIRYDTSKIVKNDIWKPKGCIDAALGIEDGMAEGAVKCTDMPDVGTDGCVWLNGVSVCERHLSESPLKAISPFCRKVSVDAKFTFNKGDTGCWNVLVGFDKNGHGIYDRVCGGENLGGNLDTCTKYKEDPNCKFVSSVCTGGMTGSTTGTCYVNDVVYDCGKDVKIEDVNAETTYDCDGIACLGENCIDVDRTQSTDFAKVNAILNAMQYMAQDMECTGLDENGNPTGNQDVNCTVFGGKSGYCKIAVGGWQDCCEPVGGPGIAEYISMIQVGQRLHSALNSYGTAVNAAGTATSIGAEIAGNYAKGFGEVKAVLQNGVKWFKDAFTSVADNIYGGFTDFLATPLEWFSGAMKSELLTSCQNAIAKVFGDAGFKNTAQVIGGATEGSTGAEGSIGDAMLKDMFGEAMGEAVGSVISFVGWVYLAYQVANLIIQLVYKCEQSEYETVSQRDTKNCHYIGSYCKSKKLGLCIVKHRVYCCYQSPLSRIINEQIKATQPDILSNGGEWGDPEHPKCDGIPLSDITKINWDLINLDEWTALLVSTGNMVEAKDIDLDKLTGKDSKMNWTADQGTATDWGIPNNKDQTDITQKQNVATLGLRADGRKANDRMNTVERIENHLTDVQVDRLRIEGAPCVALEVGNGLVLRGGCGEMSNAEYICRHNGPLIDCEEIAYKNSLNELLNHPLTSKDYWDDGYRCYKGEVNIDCSTLYSKDAYIKALEEYAKIIGGTTYLNRYVCLDKSGTFNQAICEHAMEQNYCTCLPGNFICQDGNKPIACSSLGVTKTPCDCMLGACKEDCPYGGTPGSMTDNPNLVCSKENCPYGNVTEGAQNCNTSTCPYGL</sequence>
<dbReference type="AlphaFoldDB" id="A0A9E1GKX5"/>
<accession>A0A9E1GKX5</accession>
<gene>
    <name evidence="2" type="primary">traN</name>
    <name evidence="2" type="ORF">KH315_08630</name>
</gene>
<organism evidence="2 3">
    <name type="scientific">Faecalibacterium prausnitzii</name>
    <dbReference type="NCBI Taxonomy" id="853"/>
    <lineage>
        <taxon>Bacteria</taxon>
        <taxon>Bacillati</taxon>
        <taxon>Bacillota</taxon>
        <taxon>Clostridia</taxon>
        <taxon>Eubacteriales</taxon>
        <taxon>Oscillospiraceae</taxon>
        <taxon>Faecalibacterium</taxon>
    </lineage>
</organism>
<dbReference type="Pfam" id="PF06986">
    <property type="entry name" value="F_T4SS_TraN"/>
    <property type="match status" value="2"/>
</dbReference>
<dbReference type="EMBL" id="JAGZYH010000029">
    <property type="protein sequence ID" value="MBS6622208.1"/>
    <property type="molecule type" value="Genomic_DNA"/>
</dbReference>
<comment type="caution">
    <text evidence="2">The sequence shown here is derived from an EMBL/GenBank/DDBJ whole genome shotgun (WGS) entry which is preliminary data.</text>
</comment>
<dbReference type="InterPro" id="IPR014121">
    <property type="entry name" value="TraN_Ftype"/>
</dbReference>
<dbReference type="NCBIfam" id="NF011458">
    <property type="entry name" value="PRK14876.1"/>
    <property type="match status" value="1"/>
</dbReference>